<accession>A0A328ATY3</accession>
<feature type="domain" description="Glycosyltransferase 2-like" evidence="1">
    <location>
        <begin position="14"/>
        <end position="169"/>
    </location>
</feature>
<dbReference type="CDD" id="cd00761">
    <property type="entry name" value="Glyco_tranf_GTA_type"/>
    <property type="match status" value="1"/>
</dbReference>
<dbReference type="InterPro" id="IPR032719">
    <property type="entry name" value="WbsX"/>
</dbReference>
<gene>
    <name evidence="2" type="ORF">DJ018_04100</name>
</gene>
<dbReference type="Pfam" id="PF14307">
    <property type="entry name" value="Glyco_tran_WbsX"/>
    <property type="match status" value="1"/>
</dbReference>
<dbReference type="Gene3D" id="3.20.20.80">
    <property type="entry name" value="Glycosidases"/>
    <property type="match status" value="1"/>
</dbReference>
<dbReference type="CDD" id="cd11579">
    <property type="entry name" value="Glyco_tran_WbsX"/>
    <property type="match status" value="1"/>
</dbReference>
<dbReference type="Proteomes" id="UP000249725">
    <property type="component" value="Unassembled WGS sequence"/>
</dbReference>
<evidence type="ECO:0000313" key="3">
    <source>
        <dbReference type="Proteomes" id="UP000249725"/>
    </source>
</evidence>
<organism evidence="2 3">
    <name type="scientific">Phenylobacterium deserti</name>
    <dbReference type="NCBI Taxonomy" id="1914756"/>
    <lineage>
        <taxon>Bacteria</taxon>
        <taxon>Pseudomonadati</taxon>
        <taxon>Pseudomonadota</taxon>
        <taxon>Alphaproteobacteria</taxon>
        <taxon>Caulobacterales</taxon>
        <taxon>Caulobacteraceae</taxon>
        <taxon>Phenylobacterium</taxon>
    </lineage>
</organism>
<dbReference type="AlphaFoldDB" id="A0A328ATY3"/>
<sequence>MAQITVGLYAAQTQFLLESISSVLAQTFSDLELIVVDGSADGSVSKLAARIRDPRLRVIQGENTYAGAAARVWNEGGGAFFAMLNDGDAFEPEFIEELAGHLQRDARYVFAFSRYAIIDALGRAIERPLLFPNDGWLWFDQKQITEHFSRVAKNPLVRVSNCLIRRAAFAQAGFLSGFRGLRFPTDPGLALLLASAEVGPTVATSKFLARLRQPTAETQGGSSLSIIERDIALRSAVQCGFAKTNTALLGAAQLQSEYRWASRRFPEAHVMLRQAPALTSALAAGAKEVLTDEFLKEVRQAEVLISVRQGSTQGDGQSADVQATSTNRILGEVNKLTRREVHGWAWVPEEPERTVMVEAVLNDEVIGHGEANYPRADLQRRNIGTGRYGFVVNFYRPLAGDERPKLRLFLDTPEWLETDLQLPPLESMPAVTGEGGAAVLREHARFTAAGAEFEEFDLSLGQKRASLSPNADPLIIAFYLSQYHAIPENDQFWGPGFTEWRQLARGAPRFPGHYQPRIPRDLGFYNLLDLDVMRRQADMAKAGGIGAFAFYYYWFNRKRVLEKPIEQFLGSDIDMPFLLIWANENWTRTWDGGAHDVLLEQEYRDEDEDALLADLARHMLDERYVRLDGRPLFVIYNPGPIPNTTETIGRWRQKWRDQFGLNPLIYLSQTFGRDDPRGYGLDGALEFPPHKIGSRAPRRDVLDAFSRDFSGQVIAYDDFVKSSLEEPQPPFPIIKTALPSWDNEARRPNRGLMLEGSSPAKYQAWLKALIDRAIETPVQGRPVVAINAWNEWAEGAYLEPDVHFGSAYLNATGRALQGALTTAAAAKAKPQATMQKFIVIGAPRTGSTLIQTTLDQHPDIRAYGELFHWVASEREGDHAMITPSGRRAYQPDAEDALDFLWANVWNAEVSSARAVGFKLFNEHVATEGTRDLFARLKSDVPDLKVVYVWRDNLMDVLVSRRMAESTGEWVRRVGASAVPDERRQITILPDEAEDFFRAHEQTKAFFDSYVADMSAIRVRYSDFAASFESQSKALYEFLGVSPRPVTPAIRKQLARSSREIVANWDDLAAHFQGSSYARFFEADPLP</sequence>
<reference evidence="3" key="1">
    <citation type="submission" date="2018-05" db="EMBL/GenBank/DDBJ databases">
        <authorList>
            <person name="Li X."/>
        </authorList>
    </citation>
    <scope>NUCLEOTIDE SEQUENCE [LARGE SCALE GENOMIC DNA]</scope>
    <source>
        <strain evidence="3">YIM 73061</strain>
    </source>
</reference>
<dbReference type="Gene3D" id="3.90.550.10">
    <property type="entry name" value="Spore Coat Polysaccharide Biosynthesis Protein SpsA, Chain A"/>
    <property type="match status" value="1"/>
</dbReference>
<dbReference type="Gene3D" id="3.40.50.300">
    <property type="entry name" value="P-loop containing nucleotide triphosphate hydrolases"/>
    <property type="match status" value="1"/>
</dbReference>
<dbReference type="OrthoDB" id="9816424at2"/>
<evidence type="ECO:0000313" key="2">
    <source>
        <dbReference type="EMBL" id="RAK57146.1"/>
    </source>
</evidence>
<keyword evidence="3" id="KW-1185">Reference proteome</keyword>
<dbReference type="EMBL" id="QFYR01000001">
    <property type="protein sequence ID" value="RAK57146.1"/>
    <property type="molecule type" value="Genomic_DNA"/>
</dbReference>
<evidence type="ECO:0000259" key="1">
    <source>
        <dbReference type="Pfam" id="PF00535"/>
    </source>
</evidence>
<dbReference type="PANTHER" id="PTHR41244:SF1">
    <property type="entry name" value="GLYCOSYLTRANSFERASE"/>
    <property type="match status" value="1"/>
</dbReference>
<dbReference type="Pfam" id="PF13469">
    <property type="entry name" value="Sulfotransfer_3"/>
    <property type="match status" value="1"/>
</dbReference>
<dbReference type="RefSeq" id="WP_111513598.1">
    <property type="nucleotide sequence ID" value="NZ_QFYR01000001.1"/>
</dbReference>
<dbReference type="SUPFAM" id="SSF53448">
    <property type="entry name" value="Nucleotide-diphospho-sugar transferases"/>
    <property type="match status" value="1"/>
</dbReference>
<dbReference type="Pfam" id="PF00535">
    <property type="entry name" value="Glycos_transf_2"/>
    <property type="match status" value="1"/>
</dbReference>
<dbReference type="InterPro" id="IPR001173">
    <property type="entry name" value="Glyco_trans_2-like"/>
</dbReference>
<comment type="caution">
    <text evidence="2">The sequence shown here is derived from an EMBL/GenBank/DDBJ whole genome shotgun (WGS) entry which is preliminary data.</text>
</comment>
<protein>
    <recommendedName>
        <fullName evidence="1">Glycosyltransferase 2-like domain-containing protein</fullName>
    </recommendedName>
</protein>
<dbReference type="SUPFAM" id="SSF52540">
    <property type="entry name" value="P-loop containing nucleoside triphosphate hydrolases"/>
    <property type="match status" value="1"/>
</dbReference>
<dbReference type="InterPro" id="IPR027417">
    <property type="entry name" value="P-loop_NTPase"/>
</dbReference>
<name>A0A328ATY3_9CAUL</name>
<dbReference type="PANTHER" id="PTHR41244">
    <property type="entry name" value="RHAMNAN SYNTHESIS F"/>
    <property type="match status" value="1"/>
</dbReference>
<dbReference type="InterPro" id="IPR029044">
    <property type="entry name" value="Nucleotide-diphossugar_trans"/>
</dbReference>
<proteinExistence type="predicted"/>